<accession>A0ACB7WWU5</accession>
<reference evidence="1 2" key="1">
    <citation type="journal article" date="2021" name="Hortic Res">
        <title>High-quality reference genome and annotation aids understanding of berry development for evergreen blueberry (Vaccinium darrowii).</title>
        <authorList>
            <person name="Yu J."/>
            <person name="Hulse-Kemp A.M."/>
            <person name="Babiker E."/>
            <person name="Staton M."/>
        </authorList>
    </citation>
    <scope>NUCLEOTIDE SEQUENCE [LARGE SCALE GENOMIC DNA]</scope>
    <source>
        <strain evidence="2">cv. NJ 8807/NJ 8810</strain>
        <tissue evidence="1">Young leaf</tissue>
    </source>
</reference>
<dbReference type="EMBL" id="CM037152">
    <property type="protein sequence ID" value="KAH7832828.1"/>
    <property type="molecule type" value="Genomic_DNA"/>
</dbReference>
<keyword evidence="2" id="KW-1185">Reference proteome</keyword>
<proteinExistence type="predicted"/>
<dbReference type="Proteomes" id="UP000828048">
    <property type="component" value="Chromosome 2"/>
</dbReference>
<protein>
    <submittedName>
        <fullName evidence="1">Uncharacterized protein</fullName>
    </submittedName>
</protein>
<organism evidence="1 2">
    <name type="scientific">Vaccinium darrowii</name>
    <dbReference type="NCBI Taxonomy" id="229202"/>
    <lineage>
        <taxon>Eukaryota</taxon>
        <taxon>Viridiplantae</taxon>
        <taxon>Streptophyta</taxon>
        <taxon>Embryophyta</taxon>
        <taxon>Tracheophyta</taxon>
        <taxon>Spermatophyta</taxon>
        <taxon>Magnoliopsida</taxon>
        <taxon>eudicotyledons</taxon>
        <taxon>Gunneridae</taxon>
        <taxon>Pentapetalae</taxon>
        <taxon>asterids</taxon>
        <taxon>Ericales</taxon>
        <taxon>Ericaceae</taxon>
        <taxon>Vaccinioideae</taxon>
        <taxon>Vaccinieae</taxon>
        <taxon>Vaccinium</taxon>
    </lineage>
</organism>
<evidence type="ECO:0000313" key="2">
    <source>
        <dbReference type="Proteomes" id="UP000828048"/>
    </source>
</evidence>
<evidence type="ECO:0000313" key="1">
    <source>
        <dbReference type="EMBL" id="KAH7832828.1"/>
    </source>
</evidence>
<comment type="caution">
    <text evidence="1">The sequence shown here is derived from an EMBL/GenBank/DDBJ whole genome shotgun (WGS) entry which is preliminary data.</text>
</comment>
<gene>
    <name evidence="1" type="ORF">Vadar_000360</name>
</gene>
<sequence length="177" mass="20132">MERSEHSRHLSQAYWHIKRDTRRYQAQLPIRLPMDVAVIDGEDCCHESTALKSNYEGYICSRNSMKKILGVSSSSKSTCKSKNMVHETDQLWRLHFLENTETDYVGANAFGQLGDGTEKGRKQPKKVKQLQTEFVISVSCGAHCTAAISGPREKNGNEMIRRLWVWGQNQGSNNSRL</sequence>
<name>A0ACB7WWU5_9ERIC</name>